<dbReference type="GO" id="GO:0005829">
    <property type="term" value="C:cytosol"/>
    <property type="evidence" value="ECO:0007669"/>
    <property type="project" value="TreeGrafter"/>
</dbReference>
<dbReference type="SUPFAM" id="SSF53784">
    <property type="entry name" value="Phosphofructokinase"/>
    <property type="match status" value="2"/>
</dbReference>
<feature type="domain" description="Phosphofructokinase" evidence="8">
    <location>
        <begin position="943"/>
        <end position="1201"/>
    </location>
</feature>
<feature type="domain" description="Phosphofructokinase" evidence="8">
    <location>
        <begin position="120"/>
        <end position="435"/>
    </location>
</feature>
<evidence type="ECO:0000256" key="6">
    <source>
        <dbReference type="ARBA" id="ARBA00023152"/>
    </source>
</evidence>
<organism evidence="9 10">
    <name type="scientific">Plasmodium gonderi</name>
    <dbReference type="NCBI Taxonomy" id="77519"/>
    <lineage>
        <taxon>Eukaryota</taxon>
        <taxon>Sar</taxon>
        <taxon>Alveolata</taxon>
        <taxon>Apicomplexa</taxon>
        <taxon>Aconoidasida</taxon>
        <taxon>Haemosporida</taxon>
        <taxon>Plasmodiidae</taxon>
        <taxon>Plasmodium</taxon>
        <taxon>Plasmodium (Plasmodium)</taxon>
    </lineage>
</organism>
<accession>A0A1Y1JKW1</accession>
<dbReference type="OMA" id="TWAYNDC"/>
<evidence type="ECO:0000313" key="9">
    <source>
        <dbReference type="EMBL" id="GAW81053.1"/>
    </source>
</evidence>
<dbReference type="OrthoDB" id="370357at2759"/>
<dbReference type="GO" id="GO:0009749">
    <property type="term" value="P:response to glucose"/>
    <property type="evidence" value="ECO:0007669"/>
    <property type="project" value="TreeGrafter"/>
</dbReference>
<evidence type="ECO:0000313" key="10">
    <source>
        <dbReference type="Proteomes" id="UP000195521"/>
    </source>
</evidence>
<evidence type="ECO:0000256" key="3">
    <source>
        <dbReference type="ARBA" id="ARBA00022723"/>
    </source>
</evidence>
<evidence type="ECO:0000256" key="7">
    <source>
        <dbReference type="SAM" id="MobiDB-lite"/>
    </source>
</evidence>
<keyword evidence="1" id="KW-0963">Cytoplasm</keyword>
<comment type="caution">
    <text evidence="9">The sequence shown here is derived from an EMBL/GenBank/DDBJ whole genome shotgun (WGS) entry which is preliminary data.</text>
</comment>
<keyword evidence="3" id="KW-0479">Metal-binding</keyword>
<reference evidence="10" key="1">
    <citation type="submission" date="2017-04" db="EMBL/GenBank/DDBJ databases">
        <title>Plasmodium gonderi genome.</title>
        <authorList>
            <person name="Arisue N."/>
            <person name="Honma H."/>
            <person name="Kawai S."/>
            <person name="Tougan T."/>
            <person name="Tanabe K."/>
            <person name="Horii T."/>
        </authorList>
    </citation>
    <scope>NUCLEOTIDE SEQUENCE [LARGE SCALE GENOMIC DNA]</scope>
    <source>
        <strain evidence="10">ATCC 30045</strain>
    </source>
</reference>
<dbReference type="UniPathway" id="UPA00109">
    <property type="reaction ID" value="UER00182"/>
</dbReference>
<dbReference type="RefSeq" id="XP_028543642.1">
    <property type="nucleotide sequence ID" value="XM_028687841.1"/>
</dbReference>
<keyword evidence="10" id="KW-1185">Reference proteome</keyword>
<dbReference type="Gene3D" id="1.10.10.480">
    <property type="entry name" value="Phosphofructokinase, domain 3"/>
    <property type="match status" value="1"/>
</dbReference>
<evidence type="ECO:0000259" key="8">
    <source>
        <dbReference type="Pfam" id="PF00365"/>
    </source>
</evidence>
<feature type="compositionally biased region" description="Basic and acidic residues" evidence="7">
    <location>
        <begin position="624"/>
        <end position="643"/>
    </location>
</feature>
<dbReference type="InterPro" id="IPR000023">
    <property type="entry name" value="Phosphofructokinase_dom"/>
</dbReference>
<keyword evidence="2" id="KW-0808">Transferase</keyword>
<evidence type="ECO:0000256" key="5">
    <source>
        <dbReference type="ARBA" id="ARBA00022842"/>
    </source>
</evidence>
<dbReference type="PANTHER" id="PTHR43650:SF1">
    <property type="entry name" value="PYROPHOSPHATE--FRUCTOSE 6-PHOSPHATE 1-PHOSPHOTRANSFERASE SUBUNIT BETA 2"/>
    <property type="match status" value="1"/>
</dbReference>
<sequence length="1457" mass="168055">MDIENAKKHLSELQKERRKKKITLPHIFRSKTVIKEESNDVVRENGKCEVLEKHFPYIISKPIIHLCAENEMVDNLKKKKSFNETGSTKLFDDISVGNCTENSILREMIDMSIDDETLNLGVLFTGLTAPGGHNIICGILDSLKKKNKKNILYGFLNGFEGVKKYCFMELKNEYISMFRNSGGFDMIKTSSFDSLKEIEKKKCFKICRHLNLAGLIIVGDVESSKQITHLAEYFEKVNTTAKQRRHKASIVGSKCDRTEDEANQVDIEHFEDDRTYEIVSDLSDEEIKAKYPRKRKNRNRQTSIVCAPKTVYNEMKSKLIECSLGFDTTIFSYCQYISYLISHVKTYQSGYHFVKVIGNSSSHVALECFLQTKVNIVLVSEEIKKKKKKLKDIINFIAHVVQTRYQMLKKKYGIIITPEGLLGKIVEFKKMVKALICAKKQFENFTFDEQEIKKKMEKHLDADSMELFHSLPLFFQKNLLDEIKSEKFQYSRLKTEELLLTCVKKQIEEKKIKDIKFVSHSYENDITCSLPSNFDCAYSYILGLGCVEIVENNYNGYLCIIRNLKNLLHAPQKVELLGVPLSRLMRVKKVEIHEGKKGDVKREGSWDNHDHLGHEAMSNLNDHEAKSNQNDHEAKSNQNDHEAMSNLNDDEAKPNLNDNAIFVKKKKINLSNTYFLKYKKYRCMLLYADMYRTHCGIQFESNMIEDNDECALISPNKLNKIFSSPSSKYCSKWSEIFNRINFTLSGFSGKYLCGERCFGGIHTEVDYLKNEVEKVDIHEILQESERIKPGTSEDATPQGYEHVSECRKEENEHSAGNSNSSIKCSPNCNFKCSPNCNFKNNPNCNFKNNPNCNVSSAQVWPPSEIEQILSMTTIKFNTNLIRHNSEIVYVDSHFESSLNLESFEYIDKIKEIYVIREKPVNMNKRSRCNDKCTFVKTKNVGLVILSHSVPGVNNIIAGLHERLSMNNIKLIGFLKGIRGLLNNDVCIIKDSYVRNYVNLGGAALLGVQLEWNKRDGNECGNSEIVGIHDLMKEKYMEEIIKNCRKNRITNLVFIGDEKVISLMNILNDKFIKKKVDIKIVTVPISLYNSFYKNLIECSIGYHSMVHTMSDIIGNLQTYTINMNTFYYFVKIPTNISSSSLLSIQLQTHCNICLIGECIDYQMITLHELIKQISTIIIERINRKKFYGIILLSSNLIFRITDFHHLLSDVNQNINNQDELNQIINESILDDKIVKKLTKESVELLRICTKTVKEKLLDTKKRQDEDVDANFEFMLVEEIKKYIKEVMSKAKEKKEVYAFKEHMKTVKSNLILKDTKVYSNINYIQHFKSVIKNMDMEINCCFPTHFDNSLAFSHGLLAGIAIENDLVNYVTSIRHLNLNKQNWSSSLYPGCYFLNRNDMWTYDGYPYVAPEAVSVKSSQMATIKHNADTWAYNDCYIFVGPYQHEVNSDSPVCFSHIF</sequence>
<dbReference type="Gene3D" id="3.40.50.460">
    <property type="entry name" value="Phosphofructokinase domain"/>
    <property type="match status" value="2"/>
</dbReference>
<dbReference type="PANTHER" id="PTHR43650">
    <property type="entry name" value="PYROPHOSPHATE--FRUCTOSE 6-PHOSPHATE 1-PHOSPHOTRANSFERASE"/>
    <property type="match status" value="1"/>
</dbReference>
<keyword evidence="5" id="KW-0460">Magnesium</keyword>
<evidence type="ECO:0000256" key="1">
    <source>
        <dbReference type="ARBA" id="ARBA00022490"/>
    </source>
</evidence>
<dbReference type="Gene3D" id="3.40.50.450">
    <property type="match status" value="3"/>
</dbReference>
<name>A0A1Y1JKW1_PLAGO</name>
<feature type="region of interest" description="Disordered" evidence="7">
    <location>
        <begin position="624"/>
        <end position="652"/>
    </location>
</feature>
<dbReference type="GO" id="GO:0046872">
    <property type="term" value="F:metal ion binding"/>
    <property type="evidence" value="ECO:0007669"/>
    <property type="project" value="UniProtKB-KW"/>
</dbReference>
<keyword evidence="6" id="KW-0324">Glycolysis</keyword>
<evidence type="ECO:0000256" key="4">
    <source>
        <dbReference type="ARBA" id="ARBA00022777"/>
    </source>
</evidence>
<keyword evidence="4 9" id="KW-0418">Kinase</keyword>
<dbReference type="EMBL" id="BDQF01000010">
    <property type="protein sequence ID" value="GAW81053.1"/>
    <property type="molecule type" value="Genomic_DNA"/>
</dbReference>
<proteinExistence type="predicted"/>
<gene>
    <name evidence="9" type="ORF">PGO_092530</name>
</gene>
<dbReference type="Pfam" id="PF00365">
    <property type="entry name" value="PFK"/>
    <property type="match status" value="2"/>
</dbReference>
<dbReference type="Proteomes" id="UP000195521">
    <property type="component" value="Unassembled WGS sequence"/>
</dbReference>
<protein>
    <submittedName>
        <fullName evidence="9">6-phosphofructokinase</fullName>
    </submittedName>
</protein>
<dbReference type="InterPro" id="IPR035966">
    <property type="entry name" value="PKF_sf"/>
</dbReference>
<dbReference type="GO" id="GO:0003872">
    <property type="term" value="F:6-phosphofructokinase activity"/>
    <property type="evidence" value="ECO:0007669"/>
    <property type="project" value="InterPro"/>
</dbReference>
<evidence type="ECO:0000256" key="2">
    <source>
        <dbReference type="ARBA" id="ARBA00022679"/>
    </source>
</evidence>
<dbReference type="GeneID" id="39747771"/>